<reference evidence="1" key="1">
    <citation type="submission" date="2021-01" db="EMBL/GenBank/DDBJ databases">
        <title>Adiantum capillus-veneris genome.</title>
        <authorList>
            <person name="Fang Y."/>
            <person name="Liao Q."/>
        </authorList>
    </citation>
    <scope>NUCLEOTIDE SEQUENCE</scope>
    <source>
        <strain evidence="1">H3</strain>
        <tissue evidence="1">Leaf</tissue>
    </source>
</reference>
<dbReference type="Proteomes" id="UP000886520">
    <property type="component" value="Chromosome 3"/>
</dbReference>
<organism evidence="1 2">
    <name type="scientific">Adiantum capillus-veneris</name>
    <name type="common">Maidenhair fern</name>
    <dbReference type="NCBI Taxonomy" id="13818"/>
    <lineage>
        <taxon>Eukaryota</taxon>
        <taxon>Viridiplantae</taxon>
        <taxon>Streptophyta</taxon>
        <taxon>Embryophyta</taxon>
        <taxon>Tracheophyta</taxon>
        <taxon>Polypodiopsida</taxon>
        <taxon>Polypodiidae</taxon>
        <taxon>Polypodiales</taxon>
        <taxon>Pteridineae</taxon>
        <taxon>Pteridaceae</taxon>
        <taxon>Vittarioideae</taxon>
        <taxon>Adiantum</taxon>
    </lineage>
</organism>
<accession>A0A9D4VD10</accession>
<evidence type="ECO:0000313" key="1">
    <source>
        <dbReference type="EMBL" id="KAI5083202.1"/>
    </source>
</evidence>
<dbReference type="SUPFAM" id="SSF57938">
    <property type="entry name" value="DnaJ/Hsp40 cysteine-rich domain"/>
    <property type="match status" value="1"/>
</dbReference>
<gene>
    <name evidence="1" type="ORF">GOP47_0002945</name>
</gene>
<dbReference type="OrthoDB" id="3355217at2759"/>
<protein>
    <submittedName>
        <fullName evidence="1">Uncharacterized protein</fullName>
    </submittedName>
</protein>
<dbReference type="AlphaFoldDB" id="A0A9D4VD10"/>
<evidence type="ECO:0000313" key="2">
    <source>
        <dbReference type="Proteomes" id="UP000886520"/>
    </source>
</evidence>
<proteinExistence type="predicted"/>
<comment type="caution">
    <text evidence="1">The sequence shown here is derived from an EMBL/GenBank/DDBJ whole genome shotgun (WGS) entry which is preliminary data.</text>
</comment>
<dbReference type="EMBL" id="JABFUD020000002">
    <property type="protein sequence ID" value="KAI5083202.1"/>
    <property type="molecule type" value="Genomic_DNA"/>
</dbReference>
<keyword evidence="2" id="KW-1185">Reference proteome</keyword>
<dbReference type="InterPro" id="IPR036410">
    <property type="entry name" value="HSP_DnaJ_Cys-rich_dom_sf"/>
</dbReference>
<sequence>MATTLPILNNLTAGAASNDSDDFLGALSSDAYIRLMLGPWKDLKRPWLVQSESNVRRSKRKLPDPPCTTCKGTGHITCKRCKGRGFFLFTAGWQFVLNSKYLFFSRISYTV</sequence>
<name>A0A9D4VD10_ADICA</name>